<feature type="domain" description="Alpha-D-phosphohexomutase alpha/beta/alpha" evidence="10">
    <location>
        <begin position="164"/>
        <end position="263"/>
    </location>
</feature>
<evidence type="ECO:0000256" key="5">
    <source>
        <dbReference type="ARBA" id="ARBA00022842"/>
    </source>
</evidence>
<feature type="domain" description="Alpha-D-phosphohexomutase alpha/beta/alpha" evidence="11">
    <location>
        <begin position="274"/>
        <end position="374"/>
    </location>
</feature>
<dbReference type="InterPro" id="IPR005846">
    <property type="entry name" value="A-D-PHexomutase_a/b/a-III"/>
</dbReference>
<comment type="caution">
    <text evidence="12">The sequence shown here is derived from an EMBL/GenBank/DDBJ whole genome shotgun (WGS) entry which is preliminary data.</text>
</comment>
<dbReference type="InterPro" id="IPR005844">
    <property type="entry name" value="A-D-PHexomutase_a/b/a-I"/>
</dbReference>
<feature type="domain" description="Alpha-D-phosphohexomutase alpha/beta/alpha" evidence="9">
    <location>
        <begin position="7"/>
        <end position="125"/>
    </location>
</feature>
<evidence type="ECO:0000259" key="10">
    <source>
        <dbReference type="Pfam" id="PF02879"/>
    </source>
</evidence>
<protein>
    <recommendedName>
        <fullName evidence="14">Phosphomannomutase/phosphoglucomutase</fullName>
    </recommendedName>
</protein>
<dbReference type="STRING" id="1802056.A2954_00265"/>
<dbReference type="CDD" id="cd03089">
    <property type="entry name" value="PMM_PGM"/>
    <property type="match status" value="1"/>
</dbReference>
<dbReference type="Pfam" id="PF02880">
    <property type="entry name" value="PGM_PMM_III"/>
    <property type="match status" value="1"/>
</dbReference>
<dbReference type="PANTHER" id="PTHR43771">
    <property type="entry name" value="PHOSPHOMANNOMUTASE"/>
    <property type="match status" value="1"/>
</dbReference>
<dbReference type="InterPro" id="IPR005841">
    <property type="entry name" value="Alpha-D-phosphohexomutase_SF"/>
</dbReference>
<evidence type="ECO:0000259" key="8">
    <source>
        <dbReference type="Pfam" id="PF00408"/>
    </source>
</evidence>
<dbReference type="PANTHER" id="PTHR43771:SF1">
    <property type="entry name" value="PHOSPHOMANNOMUTASE"/>
    <property type="match status" value="1"/>
</dbReference>
<evidence type="ECO:0000259" key="9">
    <source>
        <dbReference type="Pfam" id="PF02878"/>
    </source>
</evidence>
<keyword evidence="5 7" id="KW-0460">Magnesium</keyword>
<comment type="cofactor">
    <cofactor evidence="1">
        <name>Mg(2+)</name>
        <dbReference type="ChEBI" id="CHEBI:18420"/>
    </cofactor>
</comment>
<proteinExistence type="inferred from homology"/>
<comment type="similarity">
    <text evidence="2 7">Belongs to the phosphohexose mutase family.</text>
</comment>
<dbReference type="InterPro" id="IPR005843">
    <property type="entry name" value="A-D-PHexomutase_C"/>
</dbReference>
<keyword evidence="6" id="KW-0413">Isomerase</keyword>
<dbReference type="PROSITE" id="PS00710">
    <property type="entry name" value="PGM_PMM"/>
    <property type="match status" value="1"/>
</dbReference>
<dbReference type="Gene3D" id="3.30.310.50">
    <property type="entry name" value="Alpha-D-phosphohexomutase, C-terminal domain"/>
    <property type="match status" value="1"/>
</dbReference>
<feature type="domain" description="Alpha-D-phosphohexomutase C-terminal" evidence="8">
    <location>
        <begin position="412"/>
        <end position="448"/>
    </location>
</feature>
<dbReference type="SUPFAM" id="SSF53738">
    <property type="entry name" value="Phosphoglucomutase, first 3 domains"/>
    <property type="match status" value="3"/>
</dbReference>
<gene>
    <name evidence="12" type="ORF">A2954_00265</name>
</gene>
<evidence type="ECO:0000313" key="13">
    <source>
        <dbReference type="Proteomes" id="UP000177698"/>
    </source>
</evidence>
<dbReference type="AlphaFoldDB" id="A0A1F7IB69"/>
<organism evidence="12 13">
    <name type="scientific">Candidatus Roizmanbacteria bacterium RIFCSPLOWO2_01_FULL_37_12</name>
    <dbReference type="NCBI Taxonomy" id="1802056"/>
    <lineage>
        <taxon>Bacteria</taxon>
        <taxon>Candidatus Roizmaniibacteriota</taxon>
    </lineage>
</organism>
<dbReference type="EMBL" id="MGAG01000023">
    <property type="protein sequence ID" value="OGK40598.1"/>
    <property type="molecule type" value="Genomic_DNA"/>
</dbReference>
<evidence type="ECO:0000256" key="7">
    <source>
        <dbReference type="RuleBase" id="RU004326"/>
    </source>
</evidence>
<dbReference type="GO" id="GO:0000287">
    <property type="term" value="F:magnesium ion binding"/>
    <property type="evidence" value="ECO:0007669"/>
    <property type="project" value="InterPro"/>
</dbReference>
<dbReference type="PRINTS" id="PR00509">
    <property type="entry name" value="PGMPMM"/>
</dbReference>
<dbReference type="Gene3D" id="3.40.120.10">
    <property type="entry name" value="Alpha-D-Glucose-1,6-Bisphosphate, subunit A, domain 3"/>
    <property type="match status" value="3"/>
</dbReference>
<dbReference type="Pfam" id="PF02879">
    <property type="entry name" value="PGM_PMM_II"/>
    <property type="match status" value="1"/>
</dbReference>
<dbReference type="InterPro" id="IPR016066">
    <property type="entry name" value="A-D-PHexomutase_CS"/>
</dbReference>
<evidence type="ECO:0008006" key="14">
    <source>
        <dbReference type="Google" id="ProtNLM"/>
    </source>
</evidence>
<name>A0A1F7IB69_9BACT</name>
<accession>A0A1F7IB69</accession>
<evidence type="ECO:0000256" key="1">
    <source>
        <dbReference type="ARBA" id="ARBA00001946"/>
    </source>
</evidence>
<dbReference type="Proteomes" id="UP000177698">
    <property type="component" value="Unassembled WGS sequence"/>
</dbReference>
<dbReference type="Pfam" id="PF00408">
    <property type="entry name" value="PGM_PMM_IV"/>
    <property type="match status" value="1"/>
</dbReference>
<evidence type="ECO:0000259" key="11">
    <source>
        <dbReference type="Pfam" id="PF02880"/>
    </source>
</evidence>
<evidence type="ECO:0000256" key="2">
    <source>
        <dbReference type="ARBA" id="ARBA00010231"/>
    </source>
</evidence>
<keyword evidence="3" id="KW-0597">Phosphoprotein</keyword>
<evidence type="ECO:0000256" key="4">
    <source>
        <dbReference type="ARBA" id="ARBA00022723"/>
    </source>
</evidence>
<keyword evidence="4 7" id="KW-0479">Metal-binding</keyword>
<evidence type="ECO:0000313" key="12">
    <source>
        <dbReference type="EMBL" id="OGK40598.1"/>
    </source>
</evidence>
<dbReference type="GO" id="GO:0016868">
    <property type="term" value="F:intramolecular phosphotransferase activity"/>
    <property type="evidence" value="ECO:0007669"/>
    <property type="project" value="InterPro"/>
</dbReference>
<reference evidence="12 13" key="1">
    <citation type="journal article" date="2016" name="Nat. Commun.">
        <title>Thousands of microbial genomes shed light on interconnected biogeochemical processes in an aquifer system.</title>
        <authorList>
            <person name="Anantharaman K."/>
            <person name="Brown C.T."/>
            <person name="Hug L.A."/>
            <person name="Sharon I."/>
            <person name="Castelle C.J."/>
            <person name="Probst A.J."/>
            <person name="Thomas B.C."/>
            <person name="Singh A."/>
            <person name="Wilkins M.J."/>
            <person name="Karaoz U."/>
            <person name="Brodie E.L."/>
            <person name="Williams K.H."/>
            <person name="Hubbard S.S."/>
            <person name="Banfield J.F."/>
        </authorList>
    </citation>
    <scope>NUCLEOTIDE SEQUENCE [LARGE SCALE GENOMIC DNA]</scope>
</reference>
<dbReference type="InterPro" id="IPR036900">
    <property type="entry name" value="A-D-PHexomutase_C_sf"/>
</dbReference>
<dbReference type="InterPro" id="IPR016055">
    <property type="entry name" value="A-D-PHexomutase_a/b/a-I/II/III"/>
</dbReference>
<dbReference type="SUPFAM" id="SSF55957">
    <property type="entry name" value="Phosphoglucomutase, C-terminal domain"/>
    <property type="match status" value="1"/>
</dbReference>
<evidence type="ECO:0000256" key="3">
    <source>
        <dbReference type="ARBA" id="ARBA00022553"/>
    </source>
</evidence>
<dbReference type="InterPro" id="IPR005845">
    <property type="entry name" value="A-D-PHexomutase_a/b/a-II"/>
</dbReference>
<dbReference type="GO" id="GO:0005975">
    <property type="term" value="P:carbohydrate metabolic process"/>
    <property type="evidence" value="ECO:0007669"/>
    <property type="project" value="InterPro"/>
</dbReference>
<dbReference type="Pfam" id="PF02878">
    <property type="entry name" value="PGM_PMM_I"/>
    <property type="match status" value="1"/>
</dbReference>
<sequence length="467" mass="52002">MIIVPDQIFKAYDIRGVYPQDINENKLELIIKGIYTFFVKDLKKNNLTVALGRDMRISSPSLFKIARETLVSLGAQVFDIGLVSTPTFYFAVLRYGYDVGIQISASHNPPQYTGAKFAKRIGNQLVKISKLTGMEEVKRIVSEQDFIQPAAGGKVTERKDVLVEDVKDALKSVALPKLKKFKIVADPANAMGILFLEELFKQIPADLVKMNFTLDGTFPAHQPDPLEFKNLKDLCERVVKEKADFGIAPDGDGDRVFFIDEKGEVIPATLISTLVTKEILSKKPGEKIIVDIRYTRNVVNMVKKLGGVSSISVVGHALITEKLNREKAIFAGESSGHFYFRETGGAESSLRVILYVIKALIEEGKPISEIVSAYKSTFESGESNFILKESTVTKELLKNISDGYNSGQVSWIDGVSVDFPDWRFNIRTSNTEPLFRLNVEGNTEKIVKAKLLELKSKILQSGAKEKH</sequence>
<evidence type="ECO:0000256" key="6">
    <source>
        <dbReference type="ARBA" id="ARBA00023235"/>
    </source>
</evidence>